<protein>
    <submittedName>
        <fullName evidence="1">Carbohydrate-binding, CenC-like protein</fullName>
    </submittedName>
</protein>
<dbReference type="EMBL" id="PKPP01004800">
    <property type="protein sequence ID" value="PWA62736.1"/>
    <property type="molecule type" value="Genomic_DNA"/>
</dbReference>
<organism evidence="1 2">
    <name type="scientific">Artemisia annua</name>
    <name type="common">Sweet wormwood</name>
    <dbReference type="NCBI Taxonomy" id="35608"/>
    <lineage>
        <taxon>Eukaryota</taxon>
        <taxon>Viridiplantae</taxon>
        <taxon>Streptophyta</taxon>
        <taxon>Embryophyta</taxon>
        <taxon>Tracheophyta</taxon>
        <taxon>Spermatophyta</taxon>
        <taxon>Magnoliopsida</taxon>
        <taxon>eudicotyledons</taxon>
        <taxon>Gunneridae</taxon>
        <taxon>Pentapetalae</taxon>
        <taxon>asterids</taxon>
        <taxon>campanulids</taxon>
        <taxon>Asterales</taxon>
        <taxon>Asteraceae</taxon>
        <taxon>Asteroideae</taxon>
        <taxon>Anthemideae</taxon>
        <taxon>Artemisiinae</taxon>
        <taxon>Artemisia</taxon>
    </lineage>
</organism>
<dbReference type="STRING" id="35608.A0A2U1MNE0"/>
<gene>
    <name evidence="1" type="ORF">CTI12_AA363440</name>
</gene>
<reference evidence="1 2" key="1">
    <citation type="journal article" date="2018" name="Mol. Plant">
        <title>The genome of Artemisia annua provides insight into the evolution of Asteraceae family and artemisinin biosynthesis.</title>
        <authorList>
            <person name="Shen Q."/>
            <person name="Zhang L."/>
            <person name="Liao Z."/>
            <person name="Wang S."/>
            <person name="Yan T."/>
            <person name="Shi P."/>
            <person name="Liu M."/>
            <person name="Fu X."/>
            <person name="Pan Q."/>
            <person name="Wang Y."/>
            <person name="Lv Z."/>
            <person name="Lu X."/>
            <person name="Zhang F."/>
            <person name="Jiang W."/>
            <person name="Ma Y."/>
            <person name="Chen M."/>
            <person name="Hao X."/>
            <person name="Li L."/>
            <person name="Tang Y."/>
            <person name="Lv G."/>
            <person name="Zhou Y."/>
            <person name="Sun X."/>
            <person name="Brodelius P.E."/>
            <person name="Rose J.K.C."/>
            <person name="Tang K."/>
        </authorList>
    </citation>
    <scope>NUCLEOTIDE SEQUENCE [LARGE SCALE GENOMIC DNA]</scope>
    <source>
        <strain evidence="2">cv. Huhao1</strain>
        <tissue evidence="1">Leaf</tissue>
    </source>
</reference>
<dbReference type="AlphaFoldDB" id="A0A2U1MNE0"/>
<dbReference type="Proteomes" id="UP000245207">
    <property type="component" value="Unassembled WGS sequence"/>
</dbReference>
<evidence type="ECO:0000313" key="1">
    <source>
        <dbReference type="EMBL" id="PWA62736.1"/>
    </source>
</evidence>
<sequence length="74" mass="8559">MVIKVLKLESMQGFKKAAVLDQVLREAHAHPSVILCSTWSPHGCYIMCLTDNSFRKLAHRKCRTFKNVCYYLKT</sequence>
<evidence type="ECO:0000313" key="2">
    <source>
        <dbReference type="Proteomes" id="UP000245207"/>
    </source>
</evidence>
<proteinExistence type="predicted"/>
<keyword evidence="2" id="KW-1185">Reference proteome</keyword>
<name>A0A2U1MNE0_ARTAN</name>
<dbReference type="OrthoDB" id="3055998at2759"/>
<comment type="caution">
    <text evidence="1">The sequence shown here is derived from an EMBL/GenBank/DDBJ whole genome shotgun (WGS) entry which is preliminary data.</text>
</comment>
<accession>A0A2U1MNE0</accession>